<dbReference type="RefSeq" id="WP_165841243.1">
    <property type="nucleotide sequence ID" value="NZ_CP104377.1"/>
</dbReference>
<keyword evidence="1" id="KW-1133">Transmembrane helix</keyword>
<sequence>MEAVTEQASGVLSRPAPKLGGLLLVLLTVFALVLGFLSLRWHRETAE</sequence>
<keyword evidence="1" id="KW-0812">Transmembrane</keyword>
<organism evidence="2 3">
    <name type="scientific">Comamonas squillarum</name>
    <dbReference type="NCBI Taxonomy" id="2977320"/>
    <lineage>
        <taxon>Bacteria</taxon>
        <taxon>Pseudomonadati</taxon>
        <taxon>Pseudomonadota</taxon>
        <taxon>Betaproteobacteria</taxon>
        <taxon>Burkholderiales</taxon>
        <taxon>Comamonadaceae</taxon>
        <taxon>Comamonas</taxon>
    </lineage>
</organism>
<evidence type="ECO:0000313" key="2">
    <source>
        <dbReference type="EMBL" id="UXC20534.1"/>
    </source>
</evidence>
<reference evidence="2" key="1">
    <citation type="submission" date="2022-09" db="EMBL/GenBank/DDBJ databases">
        <title>Bacterial diversity in gut of crayfish and pufferfish.</title>
        <authorList>
            <person name="Huang Y."/>
        </authorList>
    </citation>
    <scope>NUCLEOTIDE SEQUENCE</scope>
    <source>
        <strain evidence="2">PR12</strain>
    </source>
</reference>
<evidence type="ECO:0000313" key="3">
    <source>
        <dbReference type="Proteomes" id="UP001058290"/>
    </source>
</evidence>
<feature type="transmembrane region" description="Helical" evidence="1">
    <location>
        <begin position="20"/>
        <end position="39"/>
    </location>
</feature>
<evidence type="ECO:0000256" key="1">
    <source>
        <dbReference type="SAM" id="Phobius"/>
    </source>
</evidence>
<keyword evidence="1" id="KW-0472">Membrane</keyword>
<proteinExistence type="predicted"/>
<name>A0ABY6A6A3_9BURK</name>
<protein>
    <submittedName>
        <fullName evidence="2">Uncharacterized protein</fullName>
    </submittedName>
</protein>
<dbReference type="Proteomes" id="UP001058290">
    <property type="component" value="Chromosome"/>
</dbReference>
<gene>
    <name evidence="2" type="ORF">N4T19_10685</name>
</gene>
<accession>A0ABY6A6A3</accession>
<keyword evidence="3" id="KW-1185">Reference proteome</keyword>
<dbReference type="EMBL" id="CP104377">
    <property type="protein sequence ID" value="UXC20534.1"/>
    <property type="molecule type" value="Genomic_DNA"/>
</dbReference>